<feature type="transmembrane region" description="Helical" evidence="1">
    <location>
        <begin position="12"/>
        <end position="35"/>
    </location>
</feature>
<proteinExistence type="predicted"/>
<comment type="caution">
    <text evidence="3">The sequence shown here is derived from an EMBL/GenBank/DDBJ whole genome shotgun (WGS) entry which is preliminary data.</text>
</comment>
<keyword evidence="1" id="KW-0812">Transmembrane</keyword>
<evidence type="ECO:0000259" key="2">
    <source>
        <dbReference type="Pfam" id="PF20152"/>
    </source>
</evidence>
<dbReference type="InterPro" id="IPR045339">
    <property type="entry name" value="DUF6534"/>
</dbReference>
<feature type="transmembrane region" description="Helical" evidence="1">
    <location>
        <begin position="47"/>
        <end position="71"/>
    </location>
</feature>
<sequence>MSTTGIPKTLGAIMLGGLFATLLAGMVNLQSVFYFRSYKKDSVQLKLLILAVWFLDNLHTSFIWGGMWYCLIEDYGERDKVDLIPWCIALTIIITALVTFLVHCFFARRIFLLSKKNWFMTLPVLVLTLVRLVAASVSTYEMLHYHSFDLFRVHARWIFTLGLSVSSLVDIFITGSLVHLFRLNRTESGRFNHIIDKLILYGLESGSATCIGTVISMLCWVITPQTLVFLGLHFVIGKLYANSLLVTLNARKNIQHVHVGPTCSCEQQGGPVVFLEPRPQKTSGQYLAGPSHKIPTELQINVQTQQNVQYDETSIASSK</sequence>
<evidence type="ECO:0000256" key="1">
    <source>
        <dbReference type="SAM" id="Phobius"/>
    </source>
</evidence>
<feature type="transmembrane region" description="Helical" evidence="1">
    <location>
        <begin position="83"/>
        <end position="106"/>
    </location>
</feature>
<keyword evidence="4" id="KW-1185">Reference proteome</keyword>
<evidence type="ECO:0000313" key="3">
    <source>
        <dbReference type="EMBL" id="KAJ7729085.1"/>
    </source>
</evidence>
<dbReference type="PANTHER" id="PTHR40465:SF1">
    <property type="entry name" value="DUF6534 DOMAIN-CONTAINING PROTEIN"/>
    <property type="match status" value="1"/>
</dbReference>
<feature type="transmembrane region" description="Helical" evidence="1">
    <location>
        <begin position="118"/>
        <end position="137"/>
    </location>
</feature>
<protein>
    <recommendedName>
        <fullName evidence="2">DUF6534 domain-containing protein</fullName>
    </recommendedName>
</protein>
<organism evidence="3 4">
    <name type="scientific">Mycena maculata</name>
    <dbReference type="NCBI Taxonomy" id="230809"/>
    <lineage>
        <taxon>Eukaryota</taxon>
        <taxon>Fungi</taxon>
        <taxon>Dikarya</taxon>
        <taxon>Basidiomycota</taxon>
        <taxon>Agaricomycotina</taxon>
        <taxon>Agaricomycetes</taxon>
        <taxon>Agaricomycetidae</taxon>
        <taxon>Agaricales</taxon>
        <taxon>Marasmiineae</taxon>
        <taxon>Mycenaceae</taxon>
        <taxon>Mycena</taxon>
    </lineage>
</organism>
<accession>A0AAD7HWU4</accession>
<keyword evidence="1" id="KW-1133">Transmembrane helix</keyword>
<name>A0AAD7HWU4_9AGAR</name>
<feature type="transmembrane region" description="Helical" evidence="1">
    <location>
        <begin position="229"/>
        <end position="248"/>
    </location>
</feature>
<dbReference type="EMBL" id="JARJLG010000200">
    <property type="protein sequence ID" value="KAJ7729085.1"/>
    <property type="molecule type" value="Genomic_DNA"/>
</dbReference>
<gene>
    <name evidence="3" type="ORF">DFH07DRAFT_850496</name>
</gene>
<keyword evidence="1" id="KW-0472">Membrane</keyword>
<evidence type="ECO:0000313" key="4">
    <source>
        <dbReference type="Proteomes" id="UP001215280"/>
    </source>
</evidence>
<feature type="domain" description="DUF6534" evidence="2">
    <location>
        <begin position="167"/>
        <end position="252"/>
    </location>
</feature>
<dbReference type="AlphaFoldDB" id="A0AAD7HWU4"/>
<feature type="transmembrane region" description="Helical" evidence="1">
    <location>
        <begin position="157"/>
        <end position="178"/>
    </location>
</feature>
<reference evidence="3" key="1">
    <citation type="submission" date="2023-03" db="EMBL/GenBank/DDBJ databases">
        <title>Massive genome expansion in bonnet fungi (Mycena s.s.) driven by repeated elements and novel gene families across ecological guilds.</title>
        <authorList>
            <consortium name="Lawrence Berkeley National Laboratory"/>
            <person name="Harder C.B."/>
            <person name="Miyauchi S."/>
            <person name="Viragh M."/>
            <person name="Kuo A."/>
            <person name="Thoen E."/>
            <person name="Andreopoulos B."/>
            <person name="Lu D."/>
            <person name="Skrede I."/>
            <person name="Drula E."/>
            <person name="Henrissat B."/>
            <person name="Morin E."/>
            <person name="Kohler A."/>
            <person name="Barry K."/>
            <person name="LaButti K."/>
            <person name="Morin E."/>
            <person name="Salamov A."/>
            <person name="Lipzen A."/>
            <person name="Mereny Z."/>
            <person name="Hegedus B."/>
            <person name="Baldrian P."/>
            <person name="Stursova M."/>
            <person name="Weitz H."/>
            <person name="Taylor A."/>
            <person name="Grigoriev I.V."/>
            <person name="Nagy L.G."/>
            <person name="Martin F."/>
            <person name="Kauserud H."/>
        </authorList>
    </citation>
    <scope>NUCLEOTIDE SEQUENCE</scope>
    <source>
        <strain evidence="3">CBHHK188m</strain>
    </source>
</reference>
<dbReference type="Proteomes" id="UP001215280">
    <property type="component" value="Unassembled WGS sequence"/>
</dbReference>
<feature type="transmembrane region" description="Helical" evidence="1">
    <location>
        <begin position="198"/>
        <end position="223"/>
    </location>
</feature>
<dbReference type="PANTHER" id="PTHR40465">
    <property type="entry name" value="CHROMOSOME 1, WHOLE GENOME SHOTGUN SEQUENCE"/>
    <property type="match status" value="1"/>
</dbReference>
<dbReference type="Pfam" id="PF20152">
    <property type="entry name" value="DUF6534"/>
    <property type="match status" value="1"/>
</dbReference>